<keyword evidence="3" id="KW-1185">Reference proteome</keyword>
<evidence type="ECO:0000313" key="3">
    <source>
        <dbReference type="Proteomes" id="UP001218188"/>
    </source>
</evidence>
<sequence>MKLPFVAALASFLTTYIIASPLNVADNGVHSLDSRALLDISLNIYILLVSG</sequence>
<evidence type="ECO:0000313" key="2">
    <source>
        <dbReference type="EMBL" id="KAJ7020870.1"/>
    </source>
</evidence>
<gene>
    <name evidence="2" type="ORF">C8F04DRAFT_1274403</name>
</gene>
<dbReference type="Proteomes" id="UP001218188">
    <property type="component" value="Unassembled WGS sequence"/>
</dbReference>
<accession>A0AAD6WQ23</accession>
<protein>
    <submittedName>
        <fullName evidence="2">Uncharacterized protein</fullName>
    </submittedName>
</protein>
<keyword evidence="1" id="KW-0732">Signal</keyword>
<comment type="caution">
    <text evidence="2">The sequence shown here is derived from an EMBL/GenBank/DDBJ whole genome shotgun (WGS) entry which is preliminary data.</text>
</comment>
<dbReference type="EMBL" id="JARJCM010000248">
    <property type="protein sequence ID" value="KAJ7020870.1"/>
    <property type="molecule type" value="Genomic_DNA"/>
</dbReference>
<reference evidence="2" key="1">
    <citation type="submission" date="2023-03" db="EMBL/GenBank/DDBJ databases">
        <title>Massive genome expansion in bonnet fungi (Mycena s.s.) driven by repeated elements and novel gene families across ecological guilds.</title>
        <authorList>
            <consortium name="Lawrence Berkeley National Laboratory"/>
            <person name="Harder C.B."/>
            <person name="Miyauchi S."/>
            <person name="Viragh M."/>
            <person name="Kuo A."/>
            <person name="Thoen E."/>
            <person name="Andreopoulos B."/>
            <person name="Lu D."/>
            <person name="Skrede I."/>
            <person name="Drula E."/>
            <person name="Henrissat B."/>
            <person name="Morin E."/>
            <person name="Kohler A."/>
            <person name="Barry K."/>
            <person name="LaButti K."/>
            <person name="Morin E."/>
            <person name="Salamov A."/>
            <person name="Lipzen A."/>
            <person name="Mereny Z."/>
            <person name="Hegedus B."/>
            <person name="Baldrian P."/>
            <person name="Stursova M."/>
            <person name="Weitz H."/>
            <person name="Taylor A."/>
            <person name="Grigoriev I.V."/>
            <person name="Nagy L.G."/>
            <person name="Martin F."/>
            <person name="Kauserud H."/>
        </authorList>
    </citation>
    <scope>NUCLEOTIDE SEQUENCE</scope>
    <source>
        <strain evidence="2">CBHHK200</strain>
    </source>
</reference>
<feature type="signal peptide" evidence="1">
    <location>
        <begin position="1"/>
        <end position="19"/>
    </location>
</feature>
<evidence type="ECO:0000256" key="1">
    <source>
        <dbReference type="SAM" id="SignalP"/>
    </source>
</evidence>
<organism evidence="2 3">
    <name type="scientific">Mycena alexandri</name>
    <dbReference type="NCBI Taxonomy" id="1745969"/>
    <lineage>
        <taxon>Eukaryota</taxon>
        <taxon>Fungi</taxon>
        <taxon>Dikarya</taxon>
        <taxon>Basidiomycota</taxon>
        <taxon>Agaricomycotina</taxon>
        <taxon>Agaricomycetes</taxon>
        <taxon>Agaricomycetidae</taxon>
        <taxon>Agaricales</taxon>
        <taxon>Marasmiineae</taxon>
        <taxon>Mycenaceae</taxon>
        <taxon>Mycena</taxon>
    </lineage>
</organism>
<name>A0AAD6WQ23_9AGAR</name>
<feature type="chain" id="PRO_5041963561" evidence="1">
    <location>
        <begin position="20"/>
        <end position="51"/>
    </location>
</feature>
<proteinExistence type="predicted"/>
<dbReference type="AlphaFoldDB" id="A0AAD6WQ23"/>